<dbReference type="PANTHER" id="PTHR22847">
    <property type="entry name" value="WD40 REPEAT PROTEIN"/>
    <property type="match status" value="1"/>
</dbReference>
<protein>
    <submittedName>
        <fullName evidence="5">WD40-repeat-containing domain protein</fullName>
    </submittedName>
</protein>
<dbReference type="EMBL" id="JAEFCI010013408">
    <property type="protein sequence ID" value="KAG5455421.1"/>
    <property type="molecule type" value="Genomic_DNA"/>
</dbReference>
<dbReference type="InterPro" id="IPR036322">
    <property type="entry name" value="WD40_repeat_dom_sf"/>
</dbReference>
<dbReference type="GO" id="GO:1990234">
    <property type="term" value="C:transferase complex"/>
    <property type="evidence" value="ECO:0007669"/>
    <property type="project" value="UniProtKB-ARBA"/>
</dbReference>
<evidence type="ECO:0000313" key="6">
    <source>
        <dbReference type="Proteomes" id="UP000673691"/>
    </source>
</evidence>
<evidence type="ECO:0000256" key="2">
    <source>
        <dbReference type="ARBA" id="ARBA00022737"/>
    </source>
</evidence>
<dbReference type="PANTHER" id="PTHR22847:SF637">
    <property type="entry name" value="WD REPEAT DOMAIN 5B"/>
    <property type="match status" value="1"/>
</dbReference>
<dbReference type="InterPro" id="IPR001680">
    <property type="entry name" value="WD40_rpt"/>
</dbReference>
<evidence type="ECO:0000256" key="1">
    <source>
        <dbReference type="ARBA" id="ARBA00022574"/>
    </source>
</evidence>
<evidence type="ECO:0000256" key="4">
    <source>
        <dbReference type="SAM" id="MobiDB-lite"/>
    </source>
</evidence>
<dbReference type="PROSITE" id="PS50294">
    <property type="entry name" value="WD_REPEATS_REGION"/>
    <property type="match status" value="1"/>
</dbReference>
<feature type="compositionally biased region" description="Basic residues" evidence="4">
    <location>
        <begin position="85"/>
        <end position="114"/>
    </location>
</feature>
<dbReference type="Proteomes" id="UP000673691">
    <property type="component" value="Unassembled WGS sequence"/>
</dbReference>
<gene>
    <name evidence="5" type="ORF">BJ554DRAFT_5170</name>
</gene>
<evidence type="ECO:0000313" key="5">
    <source>
        <dbReference type="EMBL" id="KAG5455421.1"/>
    </source>
</evidence>
<dbReference type="Gene3D" id="2.130.10.10">
    <property type="entry name" value="YVTN repeat-like/Quinoprotein amine dehydrogenase"/>
    <property type="match status" value="1"/>
</dbReference>
<sequence>MDRTVRVWNVGSPAPLKVLKGHTGGVECLVVAGTLCFTGSYDKATGECVMVFDGHTDGVYCLRLFEGVLFSGSGDKSVRIWDAKVKKKKKKKKKKGKKKGHKKRGPRGPTPKRRVTGERNLAWKKKKTKKKKRK</sequence>
<dbReference type="Pfam" id="PF00400">
    <property type="entry name" value="WD40"/>
    <property type="match status" value="2"/>
</dbReference>
<name>A0A8H8DEM1_9FUNG</name>
<dbReference type="SUPFAM" id="SSF50978">
    <property type="entry name" value="WD40 repeat-like"/>
    <property type="match status" value="1"/>
</dbReference>
<comment type="caution">
    <text evidence="5">The sequence shown here is derived from an EMBL/GenBank/DDBJ whole genome shotgun (WGS) entry which is preliminary data.</text>
</comment>
<dbReference type="PROSITE" id="PS50082">
    <property type="entry name" value="WD_REPEATS_2"/>
    <property type="match status" value="1"/>
</dbReference>
<keyword evidence="2" id="KW-0677">Repeat</keyword>
<proteinExistence type="predicted"/>
<accession>A0A8H8DEM1</accession>
<dbReference type="AlphaFoldDB" id="A0A8H8DEM1"/>
<evidence type="ECO:0000256" key="3">
    <source>
        <dbReference type="PROSITE-ProRule" id="PRU00221"/>
    </source>
</evidence>
<keyword evidence="1 3" id="KW-0853">WD repeat</keyword>
<reference evidence="5 6" key="1">
    <citation type="journal article" name="Sci. Rep.">
        <title>Genome-scale phylogenetic analyses confirm Olpidium as the closest living zoosporic fungus to the non-flagellated, terrestrial fungi.</title>
        <authorList>
            <person name="Chang Y."/>
            <person name="Rochon D."/>
            <person name="Sekimoto S."/>
            <person name="Wang Y."/>
            <person name="Chovatia M."/>
            <person name="Sandor L."/>
            <person name="Salamov A."/>
            <person name="Grigoriev I.V."/>
            <person name="Stajich J.E."/>
            <person name="Spatafora J.W."/>
        </authorList>
    </citation>
    <scope>NUCLEOTIDE SEQUENCE [LARGE SCALE GENOMIC DNA]</scope>
    <source>
        <strain evidence="5">S191</strain>
    </source>
</reference>
<dbReference type="SMART" id="SM00320">
    <property type="entry name" value="WD40"/>
    <property type="match status" value="2"/>
</dbReference>
<feature type="repeat" description="WD" evidence="3">
    <location>
        <begin position="52"/>
        <end position="91"/>
    </location>
</feature>
<keyword evidence="6" id="KW-1185">Reference proteome</keyword>
<dbReference type="InterPro" id="IPR015943">
    <property type="entry name" value="WD40/YVTN_repeat-like_dom_sf"/>
</dbReference>
<feature type="region of interest" description="Disordered" evidence="4">
    <location>
        <begin position="81"/>
        <end position="134"/>
    </location>
</feature>
<feature type="compositionally biased region" description="Basic residues" evidence="4">
    <location>
        <begin position="122"/>
        <end position="134"/>
    </location>
</feature>
<organism evidence="5 6">
    <name type="scientific">Olpidium bornovanus</name>
    <dbReference type="NCBI Taxonomy" id="278681"/>
    <lineage>
        <taxon>Eukaryota</taxon>
        <taxon>Fungi</taxon>
        <taxon>Fungi incertae sedis</taxon>
        <taxon>Olpidiomycota</taxon>
        <taxon>Olpidiomycotina</taxon>
        <taxon>Olpidiomycetes</taxon>
        <taxon>Olpidiales</taxon>
        <taxon>Olpidiaceae</taxon>
        <taxon>Olpidium</taxon>
    </lineage>
</organism>
<dbReference type="OrthoDB" id="2131411at2759"/>